<dbReference type="NCBIfam" id="TIGR00785">
    <property type="entry name" value="dass"/>
    <property type="match status" value="1"/>
</dbReference>
<feature type="transmembrane region" description="Helical" evidence="5">
    <location>
        <begin position="78"/>
        <end position="101"/>
    </location>
</feature>
<comment type="subcellular location">
    <subcellularLocation>
        <location evidence="1">Membrane</location>
        <topology evidence="1">Multi-pass membrane protein</topology>
    </subcellularLocation>
</comment>
<evidence type="ECO:0000256" key="3">
    <source>
        <dbReference type="ARBA" id="ARBA00022989"/>
    </source>
</evidence>
<feature type="transmembrane region" description="Helical" evidence="5">
    <location>
        <begin position="36"/>
        <end position="66"/>
    </location>
</feature>
<gene>
    <name evidence="6" type="ORF">ACFOKC_12520</name>
</gene>
<proteinExistence type="predicted"/>
<feature type="transmembrane region" description="Helical" evidence="5">
    <location>
        <begin position="121"/>
        <end position="145"/>
    </location>
</feature>
<feature type="transmembrane region" description="Helical" evidence="5">
    <location>
        <begin position="209"/>
        <end position="232"/>
    </location>
</feature>
<dbReference type="PANTHER" id="PTHR10283">
    <property type="entry name" value="SOLUTE CARRIER FAMILY 13 MEMBER"/>
    <property type="match status" value="1"/>
</dbReference>
<evidence type="ECO:0000256" key="2">
    <source>
        <dbReference type="ARBA" id="ARBA00022692"/>
    </source>
</evidence>
<feature type="transmembrane region" description="Helical" evidence="5">
    <location>
        <begin position="304"/>
        <end position="324"/>
    </location>
</feature>
<dbReference type="InterPro" id="IPR001898">
    <property type="entry name" value="SLC13A/DASS"/>
</dbReference>
<dbReference type="Pfam" id="PF00939">
    <property type="entry name" value="Na_sulph_symp"/>
    <property type="match status" value="1"/>
</dbReference>
<evidence type="ECO:0000313" key="7">
    <source>
        <dbReference type="Proteomes" id="UP001595660"/>
    </source>
</evidence>
<dbReference type="AlphaFoldDB" id="A0ABD5NGW8"/>
<evidence type="ECO:0000256" key="5">
    <source>
        <dbReference type="SAM" id="Phobius"/>
    </source>
</evidence>
<dbReference type="RefSeq" id="WP_232570189.1">
    <property type="nucleotide sequence ID" value="NZ_CP089466.1"/>
</dbReference>
<organism evidence="6 7">
    <name type="scientific">Halobacterium litoreum</name>
    <dbReference type="NCBI Taxonomy" id="2039234"/>
    <lineage>
        <taxon>Archaea</taxon>
        <taxon>Methanobacteriati</taxon>
        <taxon>Methanobacteriota</taxon>
        <taxon>Stenosarchaea group</taxon>
        <taxon>Halobacteria</taxon>
        <taxon>Halobacteriales</taxon>
        <taxon>Halobacteriaceae</taxon>
        <taxon>Halobacterium</taxon>
    </lineage>
</organism>
<sequence>MTRRTPALALATVGAAAVVAAPTPEGLTPAGVGALATGWFAAVCWVTGALPLSITALLVPVWLVALGVYPRVDPAFSGFADPVVALFLATFLLAAALQSVGLDRRVALRLVAAVGTAPRRLVLGLMVAAAALSMVVSNTATAAMLMPVAAGVVRAVRPDAPADSNLHVAALLGTAYGASVGGIGTLVGTPANAIVATQIEQGLGVEVSFLDWMTVGVPVVVASLPIVWVVLLRLYPPETGERTVDDAPDLLADFDPLTGMQRRVGAVFLATATLWVVGGLDFLFRWLPASVHARLFGGGAADGVLSFAVVGVLGVVALVLAGAIDEDDVRGIDWPTLLLFGGGLSLADALTDTGATTWLARTLLDPVVSAPILAAVAAVVALTVLLSELASNTATAAILAPVLVELGRAEGTGVTLAVACAVAASFGFALPVATPPNAIAYGTGAVTRSQMLRAGVALDVLMGIAASLLVIVVAPLLL</sequence>
<name>A0ABD5NGW8_9EURY</name>
<dbReference type="Proteomes" id="UP001595660">
    <property type="component" value="Unassembled WGS sequence"/>
</dbReference>
<feature type="transmembrane region" description="Helical" evidence="5">
    <location>
        <begin position="264"/>
        <end position="284"/>
    </location>
</feature>
<evidence type="ECO:0000256" key="1">
    <source>
        <dbReference type="ARBA" id="ARBA00004141"/>
    </source>
</evidence>
<dbReference type="GO" id="GO:0008514">
    <property type="term" value="F:organic anion transmembrane transporter activity"/>
    <property type="evidence" value="ECO:0007669"/>
    <property type="project" value="UniProtKB-ARBA"/>
</dbReference>
<keyword evidence="3 5" id="KW-1133">Transmembrane helix</keyword>
<feature type="transmembrane region" description="Helical" evidence="5">
    <location>
        <begin position="336"/>
        <end position="360"/>
    </location>
</feature>
<comment type="caution">
    <text evidence="6">The sequence shown here is derived from an EMBL/GenBank/DDBJ whole genome shotgun (WGS) entry which is preliminary data.</text>
</comment>
<protein>
    <submittedName>
        <fullName evidence="6">SLC13 family permease</fullName>
    </submittedName>
</protein>
<keyword evidence="4 5" id="KW-0472">Membrane</keyword>
<dbReference type="PANTHER" id="PTHR10283:SF82">
    <property type="entry name" value="SOLUTE CARRIER FAMILY 13 MEMBER 2"/>
    <property type="match status" value="1"/>
</dbReference>
<keyword evidence="2 5" id="KW-0812">Transmembrane</keyword>
<feature type="transmembrane region" description="Helical" evidence="5">
    <location>
        <begin position="454"/>
        <end position="477"/>
    </location>
</feature>
<keyword evidence="7" id="KW-1185">Reference proteome</keyword>
<dbReference type="GO" id="GO:1905039">
    <property type="term" value="P:carboxylic acid transmembrane transport"/>
    <property type="evidence" value="ECO:0007669"/>
    <property type="project" value="UniProtKB-ARBA"/>
</dbReference>
<dbReference type="GO" id="GO:0016020">
    <property type="term" value="C:membrane"/>
    <property type="evidence" value="ECO:0007669"/>
    <property type="project" value="UniProtKB-SubCell"/>
</dbReference>
<evidence type="ECO:0000313" key="6">
    <source>
        <dbReference type="EMBL" id="MFC3478547.1"/>
    </source>
</evidence>
<feature type="transmembrane region" description="Helical" evidence="5">
    <location>
        <begin position="372"/>
        <end position="402"/>
    </location>
</feature>
<evidence type="ECO:0000256" key="4">
    <source>
        <dbReference type="ARBA" id="ARBA00023136"/>
    </source>
</evidence>
<reference evidence="6 7" key="1">
    <citation type="journal article" date="2019" name="Int. J. Syst. Evol. Microbiol.">
        <title>The Global Catalogue of Microorganisms (GCM) 10K type strain sequencing project: providing services to taxonomists for standard genome sequencing and annotation.</title>
        <authorList>
            <consortium name="The Broad Institute Genomics Platform"/>
            <consortium name="The Broad Institute Genome Sequencing Center for Infectious Disease"/>
            <person name="Wu L."/>
            <person name="Ma J."/>
        </authorList>
    </citation>
    <scope>NUCLEOTIDE SEQUENCE [LARGE SCALE GENOMIC DNA]</scope>
    <source>
        <strain evidence="6 7">CGMCC 1.12562</strain>
    </source>
</reference>
<feature type="transmembrane region" description="Helical" evidence="5">
    <location>
        <begin position="414"/>
        <end position="434"/>
    </location>
</feature>
<accession>A0ABD5NGW8</accession>
<dbReference type="GeneID" id="69118443"/>
<dbReference type="EMBL" id="JBHRWN010000002">
    <property type="protein sequence ID" value="MFC3478547.1"/>
    <property type="molecule type" value="Genomic_DNA"/>
</dbReference>